<gene>
    <name evidence="1" type="ORF">U732_1633</name>
</gene>
<reference evidence="1 2" key="1">
    <citation type="journal article" date="2015" name="Infect. Genet. Evol.">
        <title>Genomic sequences of six botulinum neurotoxin-producing strains representing three clostridial species illustrate the mobility and diversity of botulinum neurotoxin genes.</title>
        <authorList>
            <person name="Smith T.J."/>
            <person name="Hill K.K."/>
            <person name="Xie G."/>
            <person name="Foley B.T."/>
            <person name="Williamson C.H."/>
            <person name="Foster J.T."/>
            <person name="Johnson S.L."/>
            <person name="Chertkov O."/>
            <person name="Teshima H."/>
            <person name="Gibbons H.S."/>
            <person name="Johnsky L.A."/>
            <person name="Karavis M.A."/>
            <person name="Smith L.A."/>
        </authorList>
    </citation>
    <scope>NUCLEOTIDE SEQUENCE [LARGE SCALE GENOMIC DNA]</scope>
    <source>
        <strain evidence="1 2">CDC 2741</strain>
    </source>
</reference>
<protein>
    <submittedName>
        <fullName evidence="1">Uncharacterized protein</fullName>
    </submittedName>
</protein>
<dbReference type="Proteomes" id="UP000031366">
    <property type="component" value="Unassembled WGS sequence"/>
</dbReference>
<name>A0A0C1TZT5_9CLOT</name>
<evidence type="ECO:0000313" key="2">
    <source>
        <dbReference type="Proteomes" id="UP000031366"/>
    </source>
</evidence>
<organism evidence="1 2">
    <name type="scientific">Clostridium argentinense CDC 2741</name>
    <dbReference type="NCBI Taxonomy" id="1418104"/>
    <lineage>
        <taxon>Bacteria</taxon>
        <taxon>Bacillati</taxon>
        <taxon>Bacillota</taxon>
        <taxon>Clostridia</taxon>
        <taxon>Eubacteriales</taxon>
        <taxon>Clostridiaceae</taxon>
        <taxon>Clostridium</taxon>
    </lineage>
</organism>
<dbReference type="RefSeq" id="WP_257788859.1">
    <property type="nucleotide sequence ID" value="NZ_AYSO01000017.1"/>
</dbReference>
<sequence length="40" mass="4668">MNVLKGGKVFYLIEGKEILNMAYRGNGEIYINKLFLKIIY</sequence>
<accession>A0A0C1TZT5</accession>
<comment type="caution">
    <text evidence="1">The sequence shown here is derived from an EMBL/GenBank/DDBJ whole genome shotgun (WGS) entry which is preliminary data.</text>
</comment>
<evidence type="ECO:0000313" key="1">
    <source>
        <dbReference type="EMBL" id="KIE46114.1"/>
    </source>
</evidence>
<dbReference type="AlphaFoldDB" id="A0A0C1TZT5"/>
<proteinExistence type="predicted"/>
<keyword evidence="2" id="KW-1185">Reference proteome</keyword>
<dbReference type="EMBL" id="AYSO01000017">
    <property type="protein sequence ID" value="KIE46114.1"/>
    <property type="molecule type" value="Genomic_DNA"/>
</dbReference>